<protein>
    <submittedName>
        <fullName evidence="2">NERD domain-containing protein</fullName>
    </submittedName>
</protein>
<dbReference type="AlphaFoldDB" id="A0A964E6C7"/>
<dbReference type="Pfam" id="PF08378">
    <property type="entry name" value="NERD"/>
    <property type="match status" value="1"/>
</dbReference>
<gene>
    <name evidence="2" type="ORF">ACELLULO517_21760</name>
</gene>
<dbReference type="EMBL" id="JAESVA010000010">
    <property type="protein sequence ID" value="MCB8882888.1"/>
    <property type="molecule type" value="Genomic_DNA"/>
</dbReference>
<feature type="domain" description="NERD" evidence="1">
    <location>
        <begin position="36"/>
        <end position="150"/>
    </location>
</feature>
<reference evidence="2 3" key="1">
    <citation type="journal article" date="2021" name="Microorganisms">
        <title>Acidisoma silvae sp. nov. and Acidisomacellulosilytica sp. nov., Two Acidophilic Bacteria Isolated from Decaying Wood, Hydrolyzing Cellulose and Producing Poly-3-hydroxybutyrate.</title>
        <authorList>
            <person name="Mieszkin S."/>
            <person name="Pouder E."/>
            <person name="Uroz S."/>
            <person name="Simon-Colin C."/>
            <person name="Alain K."/>
        </authorList>
    </citation>
    <scope>NUCLEOTIDE SEQUENCE [LARGE SCALE GENOMIC DNA]</scope>
    <source>
        <strain evidence="2 3">HW T5.17</strain>
    </source>
</reference>
<sequence>MGAETVIEAWLSRFKRRREAGEVDAQETQPDRAAAIGALGEALVAGALRDMGWPVLRNVVLRERGRSTEIDVIARAPGALVVLEVKTWSGFIQGAAQAPLCTRHGRGNETVAMPNAVTQNRAHVTAVERAIGDREVPVWGLVVSAGHARFAPALRAHVVPAADLTAVLKDGARGDHGKRPKMQRAWAALSREAARSPERQTDHIAWLVGRSRRK</sequence>
<dbReference type="InterPro" id="IPR011528">
    <property type="entry name" value="NERD"/>
</dbReference>
<organism evidence="2 3">
    <name type="scientific">Acidisoma cellulosilyticum</name>
    <dbReference type="NCBI Taxonomy" id="2802395"/>
    <lineage>
        <taxon>Bacteria</taxon>
        <taxon>Pseudomonadati</taxon>
        <taxon>Pseudomonadota</taxon>
        <taxon>Alphaproteobacteria</taxon>
        <taxon>Acetobacterales</taxon>
        <taxon>Acidocellaceae</taxon>
        <taxon>Acidisoma</taxon>
    </lineage>
</organism>
<proteinExistence type="predicted"/>
<name>A0A964E6C7_9PROT</name>
<dbReference type="Gene3D" id="3.40.1350.10">
    <property type="match status" value="1"/>
</dbReference>
<dbReference type="PROSITE" id="PS50965">
    <property type="entry name" value="NERD"/>
    <property type="match status" value="1"/>
</dbReference>
<dbReference type="Proteomes" id="UP000721844">
    <property type="component" value="Unassembled WGS sequence"/>
</dbReference>
<keyword evidence="3" id="KW-1185">Reference proteome</keyword>
<evidence type="ECO:0000313" key="2">
    <source>
        <dbReference type="EMBL" id="MCB8882888.1"/>
    </source>
</evidence>
<accession>A0A964E6C7</accession>
<dbReference type="RefSeq" id="WP_227309546.1">
    <property type="nucleotide sequence ID" value="NZ_JAESVA010000010.1"/>
</dbReference>
<dbReference type="SUPFAM" id="SSF52980">
    <property type="entry name" value="Restriction endonuclease-like"/>
    <property type="match status" value="1"/>
</dbReference>
<dbReference type="GO" id="GO:0003676">
    <property type="term" value="F:nucleic acid binding"/>
    <property type="evidence" value="ECO:0007669"/>
    <property type="project" value="InterPro"/>
</dbReference>
<dbReference type="InterPro" id="IPR011335">
    <property type="entry name" value="Restrct_endonuc-II-like"/>
</dbReference>
<dbReference type="InterPro" id="IPR011856">
    <property type="entry name" value="tRNA_endonuc-like_dom_sf"/>
</dbReference>
<evidence type="ECO:0000313" key="3">
    <source>
        <dbReference type="Proteomes" id="UP000721844"/>
    </source>
</evidence>
<comment type="caution">
    <text evidence="2">The sequence shown here is derived from an EMBL/GenBank/DDBJ whole genome shotgun (WGS) entry which is preliminary data.</text>
</comment>
<evidence type="ECO:0000259" key="1">
    <source>
        <dbReference type="PROSITE" id="PS50965"/>
    </source>
</evidence>